<protein>
    <submittedName>
        <fullName evidence="1">Uncharacterized protein</fullName>
    </submittedName>
</protein>
<name>D5MJ10_METO1</name>
<gene>
    <name evidence="1" type="ORF">DAMO_0278</name>
</gene>
<dbReference type="Proteomes" id="UP000006898">
    <property type="component" value="Chromosome"/>
</dbReference>
<dbReference type="KEGG" id="mox:DAMO_0278"/>
<proteinExistence type="predicted"/>
<evidence type="ECO:0000313" key="1">
    <source>
        <dbReference type="EMBL" id="CBE67375.1"/>
    </source>
</evidence>
<organism evidence="1 2">
    <name type="scientific">Methylomirabilis oxygeniifera</name>
    <dbReference type="NCBI Taxonomy" id="671143"/>
    <lineage>
        <taxon>Bacteria</taxon>
        <taxon>Candidatus Methylomirabilota</taxon>
        <taxon>Candidatus Methylomirabilia</taxon>
        <taxon>Candidatus Methylomirabilales</taxon>
        <taxon>Candidatus Methylomirabilaceae</taxon>
        <taxon>Candidatus Methylomirabilis</taxon>
    </lineage>
</organism>
<sequence length="62" mass="6477">MKAGDGKRCTYVSLSGLRQRAARTKSESINCALDSPAASVATICFLVSRCSGIRRPGSSTPS</sequence>
<dbReference type="EMBL" id="FP565575">
    <property type="protein sequence ID" value="CBE67375.1"/>
    <property type="molecule type" value="Genomic_DNA"/>
</dbReference>
<accession>D5MJ10</accession>
<dbReference type="AlphaFoldDB" id="D5MJ10"/>
<reference evidence="1 2" key="1">
    <citation type="journal article" date="2010" name="Nature">
        <title>Nitrite-driven anaerobic methane oxidation by oxygenic bacteria.</title>
        <authorList>
            <person name="Ettwig K.F."/>
            <person name="Butler M.K."/>
            <person name="Le Paslier D."/>
            <person name="Pelletier E."/>
            <person name="Mangenot S."/>
            <person name="Kuypers M.M.M."/>
            <person name="Schreiber F."/>
            <person name="Dutilh B.E."/>
            <person name="Zedelius J."/>
            <person name="de Beer D."/>
            <person name="Gloerich J."/>
            <person name="Wessels H.J.C.T."/>
            <person name="van Allen T."/>
            <person name="Luesken F."/>
            <person name="Wu M."/>
            <person name="van de Pas-Schoonen K.T."/>
            <person name="Op den Camp H.J.M."/>
            <person name="Janssen-Megens E.M."/>
            <person name="Francoijs K-J."/>
            <person name="Stunnenberg H."/>
            <person name="Weissenbach J."/>
            <person name="Jetten M.S.M."/>
            <person name="Strous M."/>
        </authorList>
    </citation>
    <scope>NUCLEOTIDE SEQUENCE [LARGE SCALE GENOMIC DNA]</scope>
</reference>
<evidence type="ECO:0000313" key="2">
    <source>
        <dbReference type="Proteomes" id="UP000006898"/>
    </source>
</evidence>
<dbReference type="HOGENOM" id="CLU_2895627_0_0_0"/>